<evidence type="ECO:0000256" key="1">
    <source>
        <dbReference type="SAM" id="Phobius"/>
    </source>
</evidence>
<evidence type="ECO:0000313" key="2">
    <source>
        <dbReference type="EMBL" id="EFB74405.1"/>
    </source>
</evidence>
<protein>
    <submittedName>
        <fullName evidence="2">Uncharacterized protein</fullName>
    </submittedName>
</protein>
<proteinExistence type="predicted"/>
<dbReference type="Proteomes" id="UP000003438">
    <property type="component" value="Unassembled WGS sequence"/>
</dbReference>
<evidence type="ECO:0000313" key="3">
    <source>
        <dbReference type="Proteomes" id="UP000003438"/>
    </source>
</evidence>
<feature type="transmembrane region" description="Helical" evidence="1">
    <location>
        <begin position="20"/>
        <end position="39"/>
    </location>
</feature>
<keyword evidence="1" id="KW-0472">Membrane</keyword>
<reference evidence="2" key="1">
    <citation type="submission" date="2009-12" db="EMBL/GenBank/DDBJ databases">
        <authorList>
            <person name="Weinstock G."/>
            <person name="Sodergren E."/>
            <person name="Clifton S."/>
            <person name="Fulton L."/>
            <person name="Fulton B."/>
            <person name="Courtney L."/>
            <person name="Fronick C."/>
            <person name="Harrison M."/>
            <person name="Strong C."/>
            <person name="Farmer C."/>
            <person name="Delahaunty K."/>
            <person name="Markovic C."/>
            <person name="Hall O."/>
            <person name="Minx P."/>
            <person name="Tomlinson C."/>
            <person name="Mitreva M."/>
            <person name="Nelson J."/>
            <person name="Hou S."/>
            <person name="Wollam A."/>
            <person name="Pepin K.H."/>
            <person name="Johnson M."/>
            <person name="Bhonagiri V."/>
            <person name="Nash W.E."/>
            <person name="Warren W."/>
            <person name="Chinwalla A."/>
            <person name="Mardis E.R."/>
            <person name="Wilson R.K."/>
        </authorList>
    </citation>
    <scope>NUCLEOTIDE SEQUENCE [LARGE SCALE GENOMIC DNA]</scope>
    <source>
        <strain evidence="2">DSM 15176</strain>
    </source>
</reference>
<keyword evidence="1" id="KW-0812">Transmembrane</keyword>
<name>D1PSC0_9FIRM</name>
<sequence length="78" mass="8922">MFVCENNNILTPGKSTTWGILAAFFGRVLNFFRILWAVWRSRQPIDRVFPCVLAVRRAVPRCVDPFHTAFLANPRSGV</sequence>
<dbReference type="AlphaFoldDB" id="D1PSC0"/>
<dbReference type="EMBL" id="ACBY02000071">
    <property type="protein sequence ID" value="EFB74405.1"/>
    <property type="molecule type" value="Genomic_DNA"/>
</dbReference>
<accession>D1PSC0</accession>
<organism evidence="2 3">
    <name type="scientific">Subdoligranulum variabile DSM 15176</name>
    <dbReference type="NCBI Taxonomy" id="411471"/>
    <lineage>
        <taxon>Bacteria</taxon>
        <taxon>Bacillati</taxon>
        <taxon>Bacillota</taxon>
        <taxon>Clostridia</taxon>
        <taxon>Eubacteriales</taxon>
        <taxon>Oscillospiraceae</taxon>
        <taxon>Subdoligranulum</taxon>
    </lineage>
</organism>
<dbReference type="HOGENOM" id="CLU_2620714_0_0_9"/>
<comment type="caution">
    <text evidence="2">The sequence shown here is derived from an EMBL/GenBank/DDBJ whole genome shotgun (WGS) entry which is preliminary data.</text>
</comment>
<keyword evidence="1" id="KW-1133">Transmembrane helix</keyword>
<keyword evidence="3" id="KW-1185">Reference proteome</keyword>
<dbReference type="STRING" id="411471.SUBVAR_07303"/>
<gene>
    <name evidence="2" type="ORF">SUBVAR_07303</name>
</gene>